<evidence type="ECO:0000313" key="2">
    <source>
        <dbReference type="EMBL" id="MFB9820842.1"/>
    </source>
</evidence>
<dbReference type="RefSeq" id="WP_234751528.1">
    <property type="nucleotide sequence ID" value="NZ_BAAAWN010000001.1"/>
</dbReference>
<evidence type="ECO:0000256" key="1">
    <source>
        <dbReference type="SAM" id="MobiDB-lite"/>
    </source>
</evidence>
<proteinExistence type="predicted"/>
<accession>A0ABV5Y1H0</accession>
<organism evidence="2 3">
    <name type="scientific">Arthrobacter ramosus</name>
    <dbReference type="NCBI Taxonomy" id="1672"/>
    <lineage>
        <taxon>Bacteria</taxon>
        <taxon>Bacillati</taxon>
        <taxon>Actinomycetota</taxon>
        <taxon>Actinomycetes</taxon>
        <taxon>Micrococcales</taxon>
        <taxon>Micrococcaceae</taxon>
        <taxon>Arthrobacter</taxon>
    </lineage>
</organism>
<gene>
    <name evidence="2" type="ORF">ACFFP1_15190</name>
</gene>
<sequence>MFAGQTGEWGTVGADELSAMLWRERRQLELLLYRLETQLLHVRAGNWPWLKFAAADVEKVLENLRFDTLARNIESSALAIEWHLSANATLPMIASVAPPGIWPELLQEHHRELVLMLKQVETTAAANVEALLTGPQAGNPSLGSVQPGDDGTPAAPGAVAEADTADDVMLLAENANIERALAVTRDCSLPLLKEFLGLE</sequence>
<feature type="region of interest" description="Disordered" evidence="1">
    <location>
        <begin position="137"/>
        <end position="157"/>
    </location>
</feature>
<reference evidence="2 3" key="1">
    <citation type="submission" date="2024-09" db="EMBL/GenBank/DDBJ databases">
        <authorList>
            <person name="Sun Q."/>
            <person name="Mori K."/>
        </authorList>
    </citation>
    <scope>NUCLEOTIDE SEQUENCE [LARGE SCALE GENOMIC DNA]</scope>
    <source>
        <strain evidence="2 3">JCM 1334</strain>
    </source>
</reference>
<name>A0ABV5Y1H0_ARTRM</name>
<dbReference type="EMBL" id="JBHMBC010000025">
    <property type="protein sequence ID" value="MFB9820842.1"/>
    <property type="molecule type" value="Genomic_DNA"/>
</dbReference>
<evidence type="ECO:0000313" key="3">
    <source>
        <dbReference type="Proteomes" id="UP001589702"/>
    </source>
</evidence>
<keyword evidence="3" id="KW-1185">Reference proteome</keyword>
<protein>
    <submittedName>
        <fullName evidence="2">Uncharacterized protein</fullName>
    </submittedName>
</protein>
<comment type="caution">
    <text evidence="2">The sequence shown here is derived from an EMBL/GenBank/DDBJ whole genome shotgun (WGS) entry which is preliminary data.</text>
</comment>
<dbReference type="Proteomes" id="UP001589702">
    <property type="component" value="Unassembled WGS sequence"/>
</dbReference>